<protein>
    <submittedName>
        <fullName evidence="1 2">Uncharacterized protein</fullName>
    </submittedName>
</protein>
<dbReference type="Proteomes" id="UP000005240">
    <property type="component" value="Unassembled WGS sequence"/>
</dbReference>
<dbReference type="VEuPathDB" id="FungiDB:PTTG_29787"/>
<name>A0A180G1T1_PUCT1</name>
<reference evidence="1" key="2">
    <citation type="submission" date="2016-05" db="EMBL/GenBank/DDBJ databases">
        <title>Comparative analysis highlights variable genome content of wheat rusts and divergence of the mating loci.</title>
        <authorList>
            <person name="Cuomo C.A."/>
            <person name="Bakkeren G."/>
            <person name="Szabo L."/>
            <person name="Khalil H."/>
            <person name="Joly D."/>
            <person name="Goldberg J."/>
            <person name="Young S."/>
            <person name="Zeng Q."/>
            <person name="Fellers J."/>
        </authorList>
    </citation>
    <scope>NUCLEOTIDE SEQUENCE [LARGE SCALE GENOMIC DNA]</scope>
    <source>
        <strain evidence="1">1-1 BBBD Race 1</strain>
    </source>
</reference>
<reference evidence="2" key="4">
    <citation type="submission" date="2025-05" db="UniProtKB">
        <authorList>
            <consortium name="EnsemblFungi"/>
        </authorList>
    </citation>
    <scope>IDENTIFICATION</scope>
    <source>
        <strain evidence="2">isolate 1-1 / race 1 (BBBD)</strain>
    </source>
</reference>
<reference evidence="2 3" key="3">
    <citation type="journal article" date="2017" name="G3 (Bethesda)">
        <title>Comparative analysis highlights variable genome content of wheat rusts and divergence of the mating loci.</title>
        <authorList>
            <person name="Cuomo C.A."/>
            <person name="Bakkeren G."/>
            <person name="Khalil H.B."/>
            <person name="Panwar V."/>
            <person name="Joly D."/>
            <person name="Linning R."/>
            <person name="Sakthikumar S."/>
            <person name="Song X."/>
            <person name="Adiconis X."/>
            <person name="Fan L."/>
            <person name="Goldberg J.M."/>
            <person name="Levin J.Z."/>
            <person name="Young S."/>
            <person name="Zeng Q."/>
            <person name="Anikster Y."/>
            <person name="Bruce M."/>
            <person name="Wang M."/>
            <person name="Yin C."/>
            <person name="McCallum B."/>
            <person name="Szabo L.J."/>
            <person name="Hulbert S."/>
            <person name="Chen X."/>
            <person name="Fellers J.P."/>
        </authorList>
    </citation>
    <scope>NUCLEOTIDE SEQUENCE</scope>
    <source>
        <strain evidence="2">isolate 1-1 / race 1 (BBBD)</strain>
        <strain evidence="3">Isolate 1-1 / race 1 (BBBD)</strain>
    </source>
</reference>
<dbReference type="EMBL" id="ADAS02000918">
    <property type="protein sequence ID" value="OAV86655.1"/>
    <property type="molecule type" value="Genomic_DNA"/>
</dbReference>
<reference evidence="1" key="1">
    <citation type="submission" date="2009-11" db="EMBL/GenBank/DDBJ databases">
        <authorList>
            <consortium name="The Broad Institute Genome Sequencing Platform"/>
            <person name="Ward D."/>
            <person name="Feldgarden M."/>
            <person name="Earl A."/>
            <person name="Young S.K."/>
            <person name="Zeng Q."/>
            <person name="Koehrsen M."/>
            <person name="Alvarado L."/>
            <person name="Berlin A."/>
            <person name="Bochicchio J."/>
            <person name="Borenstein D."/>
            <person name="Chapman S.B."/>
            <person name="Chen Z."/>
            <person name="Engels R."/>
            <person name="Freedman E."/>
            <person name="Gellesch M."/>
            <person name="Goldberg J."/>
            <person name="Griggs A."/>
            <person name="Gujja S."/>
            <person name="Heilman E."/>
            <person name="Heiman D."/>
            <person name="Hepburn T."/>
            <person name="Howarth C."/>
            <person name="Jen D."/>
            <person name="Larson L."/>
            <person name="Lewis B."/>
            <person name="Mehta T."/>
            <person name="Park D."/>
            <person name="Pearson M."/>
            <person name="Roberts A."/>
            <person name="Saif S."/>
            <person name="Shea T."/>
            <person name="Shenoy N."/>
            <person name="Sisk P."/>
            <person name="Stolte C."/>
            <person name="Sykes S."/>
            <person name="Thomson T."/>
            <person name="Walk T."/>
            <person name="White J."/>
            <person name="Yandava C."/>
            <person name="Izard J."/>
            <person name="Baranova O.V."/>
            <person name="Blanton J.M."/>
            <person name="Tanner A.C."/>
            <person name="Dewhirst F.E."/>
            <person name="Haas B."/>
            <person name="Nusbaum C."/>
            <person name="Birren B."/>
        </authorList>
    </citation>
    <scope>NUCLEOTIDE SEQUENCE [LARGE SCALE GENOMIC DNA]</scope>
    <source>
        <strain evidence="1">1-1 BBBD Race 1</strain>
    </source>
</reference>
<evidence type="ECO:0000313" key="2">
    <source>
        <dbReference type="EnsemblFungi" id="PTTG_29787-t43_1-p1"/>
    </source>
</evidence>
<sequence length="226" mass="25357">MGYPRAVADNFIRQISSEEAEILEFKGALTVKDMFSFHSPEGNLSACYITQLCGRRTIMPTNHYNHSVHEGSIFSSIAPSLAEFGNDLAIGETYVINGHASKDTDGHFVWEFNPLLARLRIPVVCPYILNSIVVSGRGRIRNVIEHTNGAAKVLVVHEIVLFIRFPGADMGVVVRVFVRPDDVPREVIGTFILGDYVHFRGYLCCRRKIEDIINVEVVSHNEMRRG</sequence>
<evidence type="ECO:0000313" key="1">
    <source>
        <dbReference type="EMBL" id="OAV86655.1"/>
    </source>
</evidence>
<gene>
    <name evidence="1" type="ORF">PTTG_29787</name>
</gene>
<evidence type="ECO:0000313" key="3">
    <source>
        <dbReference type="Proteomes" id="UP000005240"/>
    </source>
</evidence>
<keyword evidence="3" id="KW-1185">Reference proteome</keyword>
<accession>A0A180G1T1</accession>
<dbReference type="AlphaFoldDB" id="A0A180G1T1"/>
<organism evidence="1">
    <name type="scientific">Puccinia triticina (isolate 1-1 / race 1 (BBBD))</name>
    <name type="common">Brown leaf rust fungus</name>
    <dbReference type="NCBI Taxonomy" id="630390"/>
    <lineage>
        <taxon>Eukaryota</taxon>
        <taxon>Fungi</taxon>
        <taxon>Dikarya</taxon>
        <taxon>Basidiomycota</taxon>
        <taxon>Pucciniomycotina</taxon>
        <taxon>Pucciniomycetes</taxon>
        <taxon>Pucciniales</taxon>
        <taxon>Pucciniaceae</taxon>
        <taxon>Puccinia</taxon>
    </lineage>
</organism>
<proteinExistence type="predicted"/>
<dbReference type="EnsemblFungi" id="PTTG_29787-t43_1">
    <property type="protein sequence ID" value="PTTG_29787-t43_1-p1"/>
    <property type="gene ID" value="PTTG_29787"/>
</dbReference>